<dbReference type="KEGG" id="tvd:SG34_006270"/>
<reference evidence="1 2" key="2">
    <citation type="journal article" date="2022" name="Mar. Drugs">
        <title>Bioassay-Guided Fractionation Leads to the Detection of Cholic Acid Generated by the Rare Thalassomonas sp.</title>
        <authorList>
            <person name="Pheiffer F."/>
            <person name="Schneider Y.K."/>
            <person name="Hansen E.H."/>
            <person name="Andersen J.H."/>
            <person name="Isaksson J."/>
            <person name="Busche T."/>
            <person name="R C."/>
            <person name="Kalinowski J."/>
            <person name="Zyl L.V."/>
            <person name="Trindade M."/>
        </authorList>
    </citation>
    <scope>NUCLEOTIDE SEQUENCE [LARGE SCALE GENOMIC DNA]</scope>
    <source>
        <strain evidence="1 2">XOM25</strain>
    </source>
</reference>
<sequence>MWDRKKIKEKVISSSDKYGFNNKQQESQLLRILVGCKAQEVYEGLIAIFMEEHENSPIRQEFAGRLLYQINPEAEFDIKNELKKCLPYFDRSVEHMPFYFVKQCGIAEVMRVVETYQKHNLSDRENESLRTIKFWLNNYEGWIERTGGSI</sequence>
<evidence type="ECO:0000313" key="2">
    <source>
        <dbReference type="Proteomes" id="UP000032352"/>
    </source>
</evidence>
<dbReference type="Proteomes" id="UP000032352">
    <property type="component" value="Chromosome"/>
</dbReference>
<gene>
    <name evidence="1" type="ORF">SG34_006270</name>
</gene>
<reference evidence="1 2" key="1">
    <citation type="journal article" date="2015" name="Genome Announc.">
        <title>Draft Genome Sequences of Marine Isolates of Thalassomonas viridans and Thalassomonas actiniarum.</title>
        <authorList>
            <person name="Olonade I."/>
            <person name="van Zyl L.J."/>
            <person name="Trindade M."/>
        </authorList>
    </citation>
    <scope>NUCLEOTIDE SEQUENCE [LARGE SCALE GENOMIC DNA]</scope>
    <source>
        <strain evidence="1 2">XOM25</strain>
    </source>
</reference>
<dbReference type="AlphaFoldDB" id="A0AAF0C8J9"/>
<dbReference type="EMBL" id="CP059733">
    <property type="protein sequence ID" value="WDE06522.1"/>
    <property type="molecule type" value="Genomic_DNA"/>
</dbReference>
<protein>
    <submittedName>
        <fullName evidence="1">Uncharacterized protein</fullName>
    </submittedName>
</protein>
<organism evidence="1 2">
    <name type="scientific">Thalassomonas viridans</name>
    <dbReference type="NCBI Taxonomy" id="137584"/>
    <lineage>
        <taxon>Bacteria</taxon>
        <taxon>Pseudomonadati</taxon>
        <taxon>Pseudomonadota</taxon>
        <taxon>Gammaproteobacteria</taxon>
        <taxon>Alteromonadales</taxon>
        <taxon>Colwelliaceae</taxon>
        <taxon>Thalassomonas</taxon>
    </lineage>
</organism>
<keyword evidence="2" id="KW-1185">Reference proteome</keyword>
<evidence type="ECO:0000313" key="1">
    <source>
        <dbReference type="EMBL" id="WDE06522.1"/>
    </source>
</evidence>
<accession>A0AAF0C8J9</accession>
<dbReference type="RefSeq" id="WP_044839485.1">
    <property type="nucleotide sequence ID" value="NZ_CP059733.1"/>
</dbReference>
<proteinExistence type="predicted"/>
<name>A0AAF0C8J9_9GAMM</name>